<evidence type="ECO:0000256" key="1">
    <source>
        <dbReference type="ARBA" id="ARBA00023015"/>
    </source>
</evidence>
<name>A0ABU1P6R2_9BACL</name>
<protein>
    <recommendedName>
        <fullName evidence="4">AP2/ERF domain-containing protein</fullName>
    </recommendedName>
</protein>
<sequence length="217" mass="25412">MSTYNFIDLTGMTFGRLTVIKLTDKRSTWLCKCICGEEKYILGNNLRRGLTKSCGCLRKENSSELHVTHGKTKIKRSSEYNTWTNMIQRCTNPKYTSYIDYGGRGITVCKRWEDFETFFEDMGKKPTSNHSLDRTNVDGNYEPNNCKWATLEEQARNKRFIRNKTGYRGVYYHRKKRIWQASIRVEGKNISLGYFKNPEEASKARMDGEIKYWGKPS</sequence>
<dbReference type="PROSITE" id="PS51032">
    <property type="entry name" value="AP2_ERF"/>
    <property type="match status" value="1"/>
</dbReference>
<feature type="domain" description="AP2/ERF" evidence="4">
    <location>
        <begin position="166"/>
        <end position="217"/>
    </location>
</feature>
<dbReference type="RefSeq" id="WP_310502765.1">
    <property type="nucleotide sequence ID" value="NZ_JAVDSB010000030.1"/>
</dbReference>
<evidence type="ECO:0000256" key="2">
    <source>
        <dbReference type="ARBA" id="ARBA00023125"/>
    </source>
</evidence>
<dbReference type="InterPro" id="IPR036955">
    <property type="entry name" value="AP2/ERF_dom_sf"/>
</dbReference>
<organism evidence="5 6">
    <name type="scientific">Paenibacillus qinlingensis</name>
    <dbReference type="NCBI Taxonomy" id="1837343"/>
    <lineage>
        <taxon>Bacteria</taxon>
        <taxon>Bacillati</taxon>
        <taxon>Bacillota</taxon>
        <taxon>Bacilli</taxon>
        <taxon>Bacillales</taxon>
        <taxon>Paenibacillaceae</taxon>
        <taxon>Paenibacillus</taxon>
    </lineage>
</organism>
<evidence type="ECO:0000313" key="6">
    <source>
        <dbReference type="Proteomes" id="UP001267290"/>
    </source>
</evidence>
<dbReference type="Proteomes" id="UP001267290">
    <property type="component" value="Unassembled WGS sequence"/>
</dbReference>
<proteinExistence type="predicted"/>
<dbReference type="InterPro" id="IPR001471">
    <property type="entry name" value="AP2/ERF_dom"/>
</dbReference>
<reference evidence="5 6" key="1">
    <citation type="submission" date="2023-07" db="EMBL/GenBank/DDBJ databases">
        <title>Sorghum-associated microbial communities from plants grown in Nebraska, USA.</title>
        <authorList>
            <person name="Schachtman D."/>
        </authorList>
    </citation>
    <scope>NUCLEOTIDE SEQUENCE [LARGE SCALE GENOMIC DNA]</scope>
    <source>
        <strain evidence="5 6">CC258</strain>
    </source>
</reference>
<dbReference type="EMBL" id="JAVDSB010000030">
    <property type="protein sequence ID" value="MDR6555431.1"/>
    <property type="molecule type" value="Genomic_DNA"/>
</dbReference>
<dbReference type="SUPFAM" id="SSF54171">
    <property type="entry name" value="DNA-binding domain"/>
    <property type="match status" value="1"/>
</dbReference>
<gene>
    <name evidence="5" type="ORF">J2736_006693</name>
</gene>
<keyword evidence="3" id="KW-0804">Transcription</keyword>
<keyword evidence="6" id="KW-1185">Reference proteome</keyword>
<dbReference type="InterPro" id="IPR016177">
    <property type="entry name" value="DNA-bd_dom_sf"/>
</dbReference>
<evidence type="ECO:0000256" key="3">
    <source>
        <dbReference type="ARBA" id="ARBA00023163"/>
    </source>
</evidence>
<accession>A0ABU1P6R2</accession>
<dbReference type="Gene3D" id="3.30.730.10">
    <property type="entry name" value="AP2/ERF domain"/>
    <property type="match status" value="1"/>
</dbReference>
<keyword evidence="2" id="KW-0238">DNA-binding</keyword>
<comment type="caution">
    <text evidence="5">The sequence shown here is derived from an EMBL/GenBank/DDBJ whole genome shotgun (WGS) entry which is preliminary data.</text>
</comment>
<evidence type="ECO:0000259" key="4">
    <source>
        <dbReference type="PROSITE" id="PS51032"/>
    </source>
</evidence>
<keyword evidence="1" id="KW-0805">Transcription regulation</keyword>
<evidence type="ECO:0000313" key="5">
    <source>
        <dbReference type="EMBL" id="MDR6555431.1"/>
    </source>
</evidence>